<keyword evidence="2 5" id="KW-0808">Transferase</keyword>
<dbReference type="EC" id="2.3.1.19" evidence="5"/>
<dbReference type="PATRIC" id="fig|1286171.3.peg.2848"/>
<feature type="domain" description="Phosphate acetyl/butaryl transferase" evidence="4">
    <location>
        <begin position="8"/>
        <end position="72"/>
    </location>
</feature>
<feature type="domain" description="Phosphate acetyl/butaryl transferase" evidence="4">
    <location>
        <begin position="77"/>
        <end position="295"/>
    </location>
</feature>
<geneLocation type="plasmid" evidence="5 6">
    <name>EAL2_808p</name>
</geneLocation>
<evidence type="ECO:0000313" key="5">
    <source>
        <dbReference type="EMBL" id="AHM58168.1"/>
    </source>
</evidence>
<dbReference type="EMBL" id="CP007453">
    <property type="protein sequence ID" value="AHM58168.1"/>
    <property type="molecule type" value="Genomic_DNA"/>
</dbReference>
<dbReference type="NCBIfam" id="NF006045">
    <property type="entry name" value="PRK08190.1"/>
    <property type="match status" value="1"/>
</dbReference>
<keyword evidence="3 5" id="KW-0012">Acyltransferase</keyword>
<evidence type="ECO:0000256" key="1">
    <source>
        <dbReference type="ARBA" id="ARBA00005656"/>
    </source>
</evidence>
<dbReference type="Proteomes" id="UP000019591">
    <property type="component" value="Plasmid EAL2_808p"/>
</dbReference>
<name>W8TKB7_PEPAC</name>
<dbReference type="InterPro" id="IPR002505">
    <property type="entry name" value="PTA_PTB"/>
</dbReference>
<dbReference type="KEGG" id="eac:EAL2_808p06650"/>
<dbReference type="Pfam" id="PF01515">
    <property type="entry name" value="PTA_PTB"/>
    <property type="match status" value="2"/>
</dbReference>
<evidence type="ECO:0000256" key="2">
    <source>
        <dbReference type="ARBA" id="ARBA00022679"/>
    </source>
</evidence>
<dbReference type="InterPro" id="IPR050500">
    <property type="entry name" value="Phos_Acetyltrans/Butyryltrans"/>
</dbReference>
<evidence type="ECO:0000256" key="3">
    <source>
        <dbReference type="ARBA" id="ARBA00023315"/>
    </source>
</evidence>
<organism evidence="5 6">
    <name type="scientific">Peptoclostridium acidaminophilum DSM 3953</name>
    <dbReference type="NCBI Taxonomy" id="1286171"/>
    <lineage>
        <taxon>Bacteria</taxon>
        <taxon>Bacillati</taxon>
        <taxon>Bacillota</taxon>
        <taxon>Clostridia</taxon>
        <taxon>Peptostreptococcales</taxon>
        <taxon>Peptoclostridiaceae</taxon>
        <taxon>Peptoclostridium</taxon>
    </lineage>
</organism>
<dbReference type="AlphaFoldDB" id="W8TKB7"/>
<sequence length="301" mass="31709">MIKTLEGLLDRVKSLPKMKLAVAAAEDKEVLHAVFDAKEAGIITPILVGDVDKIEKIAAELGFSLEGIELIKGDDLADSAMQAVKLVSQGAADFVMKGLLDTSILLKAVLDKEYGLRTDSLLSHVMVYEPKMYHKLLFITDGGMNIAPELDAKVKILKNAVQAAKAFELEQVKAACIAAKEKVSDKMPSTVDADAIAKLAAGGEFGEGVIVEGPLAFDLAISKEAAQIKKFESQVAGDADILLVPTIEVGNAVGKALTYLAEAKSAGIIMGAKAPVVLVSRADSHESKLFSIALGAIIANK</sequence>
<accession>W8TKB7</accession>
<gene>
    <name evidence="5" type="primary">ptb2</name>
    <name evidence="5" type="ORF">EAL2_808p06650</name>
</gene>
<dbReference type="eggNOG" id="COG0280">
    <property type="taxonomic scope" value="Bacteria"/>
</dbReference>
<dbReference type="Gene3D" id="3.40.718.10">
    <property type="entry name" value="Isopropylmalate Dehydrogenase"/>
    <property type="match status" value="1"/>
</dbReference>
<evidence type="ECO:0000259" key="4">
    <source>
        <dbReference type="Pfam" id="PF01515"/>
    </source>
</evidence>
<keyword evidence="6" id="KW-1185">Reference proteome</keyword>
<reference evidence="5 6" key="1">
    <citation type="journal article" date="2014" name="Genome Announc.">
        <title>Complete Genome Sequence of Amino Acid-Utilizing Eubacterium acidaminophilum al-2 (DSM 3953).</title>
        <authorList>
            <person name="Poehlein A."/>
            <person name="Andreesen J.R."/>
            <person name="Daniel R."/>
        </authorList>
    </citation>
    <scope>NUCLEOTIDE SEQUENCE [LARGE SCALE GENOMIC DNA]</scope>
    <source>
        <strain evidence="5 6">DSM 3953</strain>
        <plasmid evidence="6">Plasmid EAL2_808p</plasmid>
    </source>
</reference>
<dbReference type="HOGENOM" id="CLU_056531_0_0_9"/>
<dbReference type="OrthoDB" id="9774179at2"/>
<dbReference type="GO" id="GO:0050182">
    <property type="term" value="F:phosphate butyryltransferase activity"/>
    <property type="evidence" value="ECO:0007669"/>
    <property type="project" value="UniProtKB-EC"/>
</dbReference>
<dbReference type="PANTHER" id="PTHR43356:SF2">
    <property type="entry name" value="PHOSPHATE ACETYLTRANSFERASE"/>
    <property type="match status" value="1"/>
</dbReference>
<dbReference type="RefSeq" id="WP_025437005.1">
    <property type="nucleotide sequence ID" value="NZ_CP007453.1"/>
</dbReference>
<dbReference type="PANTHER" id="PTHR43356">
    <property type="entry name" value="PHOSPHATE ACETYLTRANSFERASE"/>
    <property type="match status" value="1"/>
</dbReference>
<proteinExistence type="inferred from homology"/>
<comment type="similarity">
    <text evidence="1">Belongs to the phosphate acetyltransferase and butyryltransferase family.</text>
</comment>
<evidence type="ECO:0000313" key="6">
    <source>
        <dbReference type="Proteomes" id="UP000019591"/>
    </source>
</evidence>
<protein>
    <submittedName>
        <fullName evidence="5">Phosphate butyryltransferase Ptb</fullName>
        <ecNumber evidence="5">2.3.1.19</ecNumber>
    </submittedName>
</protein>
<dbReference type="InterPro" id="IPR012147">
    <property type="entry name" value="P_Ac_Bu_trans"/>
</dbReference>
<dbReference type="SUPFAM" id="SSF53659">
    <property type="entry name" value="Isocitrate/Isopropylmalate dehydrogenase-like"/>
    <property type="match status" value="1"/>
</dbReference>
<keyword evidence="5" id="KW-0614">Plasmid</keyword>
<dbReference type="PIRSF" id="PIRSF000428">
    <property type="entry name" value="P_Ac_trans"/>
    <property type="match status" value="1"/>
</dbReference>